<proteinExistence type="predicted"/>
<organism evidence="3 4">
    <name type="scientific">Neonectria magnoliae</name>
    <dbReference type="NCBI Taxonomy" id="2732573"/>
    <lineage>
        <taxon>Eukaryota</taxon>
        <taxon>Fungi</taxon>
        <taxon>Dikarya</taxon>
        <taxon>Ascomycota</taxon>
        <taxon>Pezizomycotina</taxon>
        <taxon>Sordariomycetes</taxon>
        <taxon>Hypocreomycetidae</taxon>
        <taxon>Hypocreales</taxon>
        <taxon>Nectriaceae</taxon>
        <taxon>Neonectria</taxon>
    </lineage>
</organism>
<dbReference type="InterPro" id="IPR003819">
    <property type="entry name" value="TauD/TfdA-like"/>
</dbReference>
<feature type="domain" description="TauD/TfdA-like" evidence="2">
    <location>
        <begin position="95"/>
        <end position="342"/>
    </location>
</feature>
<evidence type="ECO:0000313" key="4">
    <source>
        <dbReference type="Proteomes" id="UP001498421"/>
    </source>
</evidence>
<dbReference type="SUPFAM" id="SSF51197">
    <property type="entry name" value="Clavaminate synthase-like"/>
    <property type="match status" value="1"/>
</dbReference>
<dbReference type="PANTHER" id="PTHR10696:SF54">
    <property type="entry name" value="FAMILY OXIDOREDUCTASE, PUTATIVE (AFU_ORTHOLOGUE AFUA_4G13850)-RELATED"/>
    <property type="match status" value="1"/>
</dbReference>
<comment type="caution">
    <text evidence="3">The sequence shown here is derived from an EMBL/GenBank/DDBJ whole genome shotgun (WGS) entry which is preliminary data.</text>
</comment>
<dbReference type="PANTHER" id="PTHR10696">
    <property type="entry name" value="GAMMA-BUTYROBETAINE HYDROXYLASE-RELATED"/>
    <property type="match status" value="1"/>
</dbReference>
<dbReference type="InterPro" id="IPR042098">
    <property type="entry name" value="TauD-like_sf"/>
</dbReference>
<dbReference type="Proteomes" id="UP001498421">
    <property type="component" value="Unassembled WGS sequence"/>
</dbReference>
<keyword evidence="4" id="KW-1185">Reference proteome</keyword>
<dbReference type="Gene3D" id="3.60.130.10">
    <property type="entry name" value="Clavaminate synthase-like"/>
    <property type="match status" value="1"/>
</dbReference>
<evidence type="ECO:0000259" key="2">
    <source>
        <dbReference type="Pfam" id="PF02668"/>
    </source>
</evidence>
<evidence type="ECO:0000313" key="3">
    <source>
        <dbReference type="EMBL" id="KAK7426638.1"/>
    </source>
</evidence>
<dbReference type="EMBL" id="JAZAVK010000063">
    <property type="protein sequence ID" value="KAK7426638.1"/>
    <property type="molecule type" value="Genomic_DNA"/>
</dbReference>
<dbReference type="Pfam" id="PF02668">
    <property type="entry name" value="TauD"/>
    <property type="match status" value="1"/>
</dbReference>
<evidence type="ECO:0000256" key="1">
    <source>
        <dbReference type="ARBA" id="ARBA00023002"/>
    </source>
</evidence>
<reference evidence="3 4" key="1">
    <citation type="journal article" date="2025" name="Microbiol. Resour. Announc.">
        <title>Draft genome sequences for Neonectria magnoliae and Neonectria punicea, canker pathogens of Liriodendron tulipifera and Acer saccharum in West Virginia.</title>
        <authorList>
            <person name="Petronek H.M."/>
            <person name="Kasson M.T."/>
            <person name="Metheny A.M."/>
            <person name="Stauder C.M."/>
            <person name="Lovett B."/>
            <person name="Lynch S.C."/>
            <person name="Garnas J.R."/>
            <person name="Kasson L.R."/>
            <person name="Stajich J.E."/>
        </authorList>
    </citation>
    <scope>NUCLEOTIDE SEQUENCE [LARGE SCALE GENOMIC DNA]</scope>
    <source>
        <strain evidence="3 4">NRRL 64651</strain>
    </source>
</reference>
<name>A0ABR1HZB2_9HYPO</name>
<keyword evidence="1" id="KW-0560">Oxidoreductase</keyword>
<accession>A0ABR1HZB2</accession>
<protein>
    <recommendedName>
        <fullName evidence="2">TauD/TfdA-like domain-containing protein</fullName>
    </recommendedName>
</protein>
<dbReference type="InterPro" id="IPR050411">
    <property type="entry name" value="AlphaKG_dependent_hydroxylases"/>
</dbReference>
<gene>
    <name evidence="3" type="ORF">QQZ08_006816</name>
</gene>
<sequence>MTTSTDGIILDSSLCLPYDHKRDPIQDVNADSAADLFVKQSAGALTGPLVWSGADFKDNQPYMLQLSKDDVLEIDNALAEFKKLGLDGGDVSYDNFPLPGLSRRLRACAETLYLGRGFLVVRGLEISHYTVEDSVVIFLGLTSYIAEERGYQDRKGNILSHVTDSKQWTIPANRRHGIHTNDGLPFHTDMGCEVLSLQVRNSASKGGNTCLASAWWVFNDLLNREPEVVKTLLTPNWPIQLSGRRATYYLAPIFSFHDGKLLASVDPHRLGPHPDMADSNIPLLNASQHHALQALAESASRAELQLTLEKGDILFFNNLALLHKREPYQDGEESSRHLVRVWLRSRKLSWAIPDSMRLPWEKAYGESRKVKAKIYSLFPVEDYPVLRYTVGSAAFMIEENSEGSDTD</sequence>